<sequence length="103" mass="11612">MISPFQFQEMIVVHQDAKFLDEIDGKQKEELKALLYFKHLLHLHALSTQCINILCKKVVDVNFDVSLANPELQGDVKETGQIEGSKLPMTQLFAIQTVASGKK</sequence>
<reference evidence="1" key="1">
    <citation type="journal article" date="2023" name="bioRxiv">
        <title>Improved chromosome-level genome assembly for marigold (Tagetes erecta).</title>
        <authorList>
            <person name="Jiang F."/>
            <person name="Yuan L."/>
            <person name="Wang S."/>
            <person name="Wang H."/>
            <person name="Xu D."/>
            <person name="Wang A."/>
            <person name="Fan W."/>
        </authorList>
    </citation>
    <scope>NUCLEOTIDE SEQUENCE</scope>
    <source>
        <strain evidence="1">WSJ</strain>
        <tissue evidence="1">Leaf</tissue>
    </source>
</reference>
<gene>
    <name evidence="1" type="ORF">QVD17_19252</name>
</gene>
<evidence type="ECO:0000313" key="1">
    <source>
        <dbReference type="EMBL" id="KAK1423941.1"/>
    </source>
</evidence>
<name>A0AAD8KMP3_TARER</name>
<protein>
    <submittedName>
        <fullName evidence="1">Uncharacterized protein</fullName>
    </submittedName>
</protein>
<keyword evidence="2" id="KW-1185">Reference proteome</keyword>
<dbReference type="AlphaFoldDB" id="A0AAD8KMP3"/>
<organism evidence="1 2">
    <name type="scientific">Tagetes erecta</name>
    <name type="common">African marigold</name>
    <dbReference type="NCBI Taxonomy" id="13708"/>
    <lineage>
        <taxon>Eukaryota</taxon>
        <taxon>Viridiplantae</taxon>
        <taxon>Streptophyta</taxon>
        <taxon>Embryophyta</taxon>
        <taxon>Tracheophyta</taxon>
        <taxon>Spermatophyta</taxon>
        <taxon>Magnoliopsida</taxon>
        <taxon>eudicotyledons</taxon>
        <taxon>Gunneridae</taxon>
        <taxon>Pentapetalae</taxon>
        <taxon>asterids</taxon>
        <taxon>campanulids</taxon>
        <taxon>Asterales</taxon>
        <taxon>Asteraceae</taxon>
        <taxon>Asteroideae</taxon>
        <taxon>Heliantheae alliance</taxon>
        <taxon>Tageteae</taxon>
        <taxon>Tagetes</taxon>
    </lineage>
</organism>
<dbReference type="EMBL" id="JAUHHV010000005">
    <property type="protein sequence ID" value="KAK1423941.1"/>
    <property type="molecule type" value="Genomic_DNA"/>
</dbReference>
<accession>A0AAD8KMP3</accession>
<dbReference type="Proteomes" id="UP001229421">
    <property type="component" value="Unassembled WGS sequence"/>
</dbReference>
<evidence type="ECO:0000313" key="2">
    <source>
        <dbReference type="Proteomes" id="UP001229421"/>
    </source>
</evidence>
<proteinExistence type="predicted"/>
<comment type="caution">
    <text evidence="1">The sequence shown here is derived from an EMBL/GenBank/DDBJ whole genome shotgun (WGS) entry which is preliminary data.</text>
</comment>